<dbReference type="PANTHER" id="PTHR10840:SF0">
    <property type="entry name" value="PROGRAMMED CELL DEATH PROTEIN 5"/>
    <property type="match status" value="1"/>
</dbReference>
<dbReference type="EMBL" id="KZ155839">
    <property type="protein sequence ID" value="OUS42203.1"/>
    <property type="molecule type" value="Genomic_DNA"/>
</dbReference>
<evidence type="ECO:0000256" key="1">
    <source>
        <dbReference type="ARBA" id="ARBA00010490"/>
    </source>
</evidence>
<dbReference type="InterPro" id="IPR002836">
    <property type="entry name" value="PDCD5-like"/>
</dbReference>
<dbReference type="GO" id="GO:0003677">
    <property type="term" value="F:DNA binding"/>
    <property type="evidence" value="ECO:0007669"/>
    <property type="project" value="UniProtKB-KW"/>
</dbReference>
<sequence>MELDADGNVRSGEDAAQREAVAREAEERRGAALASVLEPAARERLSRIAIVKPEKARALEESILRAAQSGKVHRVSEQALIGMLESSATGAAGATGGRVGSITFDRRRNAFDEDDED</sequence>
<dbReference type="PIRSF" id="PIRSF015730">
    <property type="entry name" value="TFAR19"/>
    <property type="match status" value="1"/>
</dbReference>
<feature type="compositionally biased region" description="Basic and acidic residues" evidence="2">
    <location>
        <begin position="11"/>
        <end position="29"/>
    </location>
</feature>
<dbReference type="Gene3D" id="1.10.8.140">
    <property type="entry name" value="PDCD5-like"/>
    <property type="match status" value="1"/>
</dbReference>
<dbReference type="PANTHER" id="PTHR10840">
    <property type="entry name" value="PROGRAMMED CELL DEATH PROTEIN 5"/>
    <property type="match status" value="1"/>
</dbReference>
<dbReference type="Pfam" id="PF01984">
    <property type="entry name" value="dsDNA_bind"/>
    <property type="match status" value="1"/>
</dbReference>
<feature type="region of interest" description="Disordered" evidence="2">
    <location>
        <begin position="1"/>
        <end position="29"/>
    </location>
</feature>
<name>A0A1Y5I261_OSTTA</name>
<gene>
    <name evidence="3" type="ORF">BE221DRAFT_188009</name>
</gene>
<dbReference type="SUPFAM" id="SSF46950">
    <property type="entry name" value="Double-stranded DNA-binding domain"/>
    <property type="match status" value="1"/>
</dbReference>
<dbReference type="eggNOG" id="KOG3431">
    <property type="taxonomic scope" value="Eukaryota"/>
</dbReference>
<dbReference type="GO" id="GO:0005634">
    <property type="term" value="C:nucleus"/>
    <property type="evidence" value="ECO:0007669"/>
    <property type="project" value="TreeGrafter"/>
</dbReference>
<comment type="similarity">
    <text evidence="1">Belongs to the PDCD5 family.</text>
</comment>
<evidence type="ECO:0000256" key="2">
    <source>
        <dbReference type="SAM" id="MobiDB-lite"/>
    </source>
</evidence>
<accession>A0A1Y5I261</accession>
<dbReference type="Proteomes" id="UP000195557">
    <property type="component" value="Unassembled WGS sequence"/>
</dbReference>
<dbReference type="GO" id="GO:0005829">
    <property type="term" value="C:cytosol"/>
    <property type="evidence" value="ECO:0007669"/>
    <property type="project" value="TreeGrafter"/>
</dbReference>
<dbReference type="InterPro" id="IPR036883">
    <property type="entry name" value="PDCD5-like_sf"/>
</dbReference>
<reference evidence="3" key="1">
    <citation type="submission" date="2017-04" db="EMBL/GenBank/DDBJ databases">
        <title>Population genomics of picophytoplankton unveils novel chromosome hypervariability.</title>
        <authorList>
            <consortium name="DOE Joint Genome Institute"/>
            <person name="Blanc-Mathieu R."/>
            <person name="Krasovec M."/>
            <person name="Hebrard M."/>
            <person name="Yau S."/>
            <person name="Desgranges E."/>
            <person name="Martin J."/>
            <person name="Schackwitz W."/>
            <person name="Kuo A."/>
            <person name="Salin G."/>
            <person name="Donnadieu C."/>
            <person name="Desdevises Y."/>
            <person name="Sanchez-Ferandin S."/>
            <person name="Moreau H."/>
            <person name="Rivals E."/>
            <person name="Grigoriev I.V."/>
            <person name="Grimsley N."/>
            <person name="Eyre-Walker A."/>
            <person name="Piganeau G."/>
        </authorList>
    </citation>
    <scope>NUCLEOTIDE SEQUENCE [LARGE SCALE GENOMIC DNA]</scope>
    <source>
        <strain evidence="3">RCC 1115</strain>
    </source>
</reference>
<keyword evidence="3" id="KW-0238">DNA-binding</keyword>
<dbReference type="AlphaFoldDB" id="A0A1Y5I261"/>
<evidence type="ECO:0000313" key="3">
    <source>
        <dbReference type="EMBL" id="OUS42203.1"/>
    </source>
</evidence>
<proteinExistence type="inferred from homology"/>
<protein>
    <submittedName>
        <fullName evidence="3">Double-stranded DNA-binding domain-domain-containing protein</fullName>
    </submittedName>
</protein>
<organism evidence="3">
    <name type="scientific">Ostreococcus tauri</name>
    <name type="common">Marine green alga</name>
    <dbReference type="NCBI Taxonomy" id="70448"/>
    <lineage>
        <taxon>Eukaryota</taxon>
        <taxon>Viridiplantae</taxon>
        <taxon>Chlorophyta</taxon>
        <taxon>Mamiellophyceae</taxon>
        <taxon>Mamiellales</taxon>
        <taxon>Bathycoccaceae</taxon>
        <taxon>Ostreococcus</taxon>
    </lineage>
</organism>